<dbReference type="InterPro" id="IPR036322">
    <property type="entry name" value="WD40_repeat_dom_sf"/>
</dbReference>
<evidence type="ECO:0000256" key="3">
    <source>
        <dbReference type="ARBA" id="ARBA00010102"/>
    </source>
</evidence>
<dbReference type="Gene3D" id="2.130.10.10">
    <property type="entry name" value="YVTN repeat-like/Quinoprotein amine dehydrogenase"/>
    <property type="match status" value="1"/>
</dbReference>
<keyword evidence="9" id="KW-0539">Nucleus</keyword>
<dbReference type="GO" id="GO:0035859">
    <property type="term" value="C:Seh1-associated complex"/>
    <property type="evidence" value="ECO:0007669"/>
    <property type="project" value="TreeGrafter"/>
</dbReference>
<dbReference type="Pfam" id="PF00400">
    <property type="entry name" value="WD40"/>
    <property type="match status" value="1"/>
</dbReference>
<dbReference type="GO" id="GO:0034198">
    <property type="term" value="P:cellular response to amino acid starvation"/>
    <property type="evidence" value="ECO:0007669"/>
    <property type="project" value="TreeGrafter"/>
</dbReference>
<keyword evidence="7" id="KW-0653">Protein transport</keyword>
<dbReference type="InterPro" id="IPR015943">
    <property type="entry name" value="WD40/YVTN_repeat-like_dom_sf"/>
</dbReference>
<evidence type="ECO:0000256" key="7">
    <source>
        <dbReference type="ARBA" id="ARBA00022927"/>
    </source>
</evidence>
<evidence type="ECO:0000256" key="5">
    <source>
        <dbReference type="ARBA" id="ARBA00022574"/>
    </source>
</evidence>
<evidence type="ECO:0000313" key="11">
    <source>
        <dbReference type="WBParaSite" id="ACRNAN_Path_241.g895.t1"/>
    </source>
</evidence>
<dbReference type="SUPFAM" id="SSF50978">
    <property type="entry name" value="WD40 repeat-like"/>
    <property type="match status" value="1"/>
</dbReference>
<keyword evidence="4" id="KW-0813">Transport</keyword>
<comment type="subcellular location">
    <subcellularLocation>
        <location evidence="2">Lysosome</location>
    </subcellularLocation>
    <subcellularLocation>
        <location evidence="1">Nucleus envelope</location>
    </subcellularLocation>
</comment>
<keyword evidence="10" id="KW-1185">Reference proteome</keyword>
<dbReference type="WBParaSite" id="ACRNAN_Path_241.g895.t1">
    <property type="protein sequence ID" value="ACRNAN_Path_241.g895.t1"/>
    <property type="gene ID" value="ACRNAN_Path_241.g895"/>
</dbReference>
<dbReference type="Proteomes" id="UP000887540">
    <property type="component" value="Unplaced"/>
</dbReference>
<dbReference type="GO" id="GO:0015031">
    <property type="term" value="P:protein transport"/>
    <property type="evidence" value="ECO:0007669"/>
    <property type="project" value="UniProtKB-KW"/>
</dbReference>
<dbReference type="SMART" id="SM00320">
    <property type="entry name" value="WD40"/>
    <property type="match status" value="3"/>
</dbReference>
<evidence type="ECO:0000256" key="4">
    <source>
        <dbReference type="ARBA" id="ARBA00022448"/>
    </source>
</evidence>
<evidence type="ECO:0000256" key="6">
    <source>
        <dbReference type="ARBA" id="ARBA00022737"/>
    </source>
</evidence>
<name>A0A914C3Z8_9BILA</name>
<dbReference type="GO" id="GO:1904263">
    <property type="term" value="P:positive regulation of TORC1 signaling"/>
    <property type="evidence" value="ECO:0007669"/>
    <property type="project" value="TreeGrafter"/>
</dbReference>
<keyword evidence="6" id="KW-0677">Repeat</keyword>
<dbReference type="GO" id="GO:0005198">
    <property type="term" value="F:structural molecule activity"/>
    <property type="evidence" value="ECO:0007669"/>
    <property type="project" value="InterPro"/>
</dbReference>
<reference evidence="11" key="1">
    <citation type="submission" date="2022-11" db="UniProtKB">
        <authorList>
            <consortium name="WormBaseParasite"/>
        </authorList>
    </citation>
    <scope>IDENTIFICATION</scope>
</reference>
<dbReference type="PANTHER" id="PTHR11024">
    <property type="entry name" value="NUCLEAR PORE COMPLEX PROTEIN SEC13 / SEH1 FAMILY MEMBER"/>
    <property type="match status" value="1"/>
</dbReference>
<protein>
    <submittedName>
        <fullName evidence="11">Nucleoporin SEH1</fullName>
    </submittedName>
</protein>
<sequence length="283" mass="31892">MNTIINATTKETHGGAVWKVRWAHPTFGQILATCSFDNTVHIFEETVPDTSDQSLSRTGVQSGKFDSSNRWRRRRALTDSGSNVTDIQFAPHFLGLMIATCNALGKVIIYEAEDVLDLDNWTIVFEGEVFKHRCGSLSWSTNRYRHSDLTIKESFGELTDQVTYVCFAPSAGLSFHKLAVAVGARIQIYNIHVHTDENLKSNDHHDYMDYTSLETEKVSVLENGKSQVLRISWNIIGDTISAVYSDGVVRLWKCTFKNNWEVVSVVQPSQENSSKQGVQGIYY</sequence>
<dbReference type="InterPro" id="IPR037363">
    <property type="entry name" value="Sec13/Seh1_fam"/>
</dbReference>
<evidence type="ECO:0000256" key="1">
    <source>
        <dbReference type="ARBA" id="ARBA00004259"/>
    </source>
</evidence>
<evidence type="ECO:0000256" key="9">
    <source>
        <dbReference type="ARBA" id="ARBA00023242"/>
    </source>
</evidence>
<keyword evidence="8" id="KW-0458">Lysosome</keyword>
<keyword evidence="5" id="KW-0853">WD repeat</keyword>
<dbReference type="PANTHER" id="PTHR11024:SF3">
    <property type="entry name" value="NUCLEOPORIN SEH1"/>
    <property type="match status" value="1"/>
</dbReference>
<evidence type="ECO:0000313" key="10">
    <source>
        <dbReference type="Proteomes" id="UP000887540"/>
    </source>
</evidence>
<accession>A0A914C3Z8</accession>
<proteinExistence type="inferred from homology"/>
<dbReference type="GO" id="GO:0005764">
    <property type="term" value="C:lysosome"/>
    <property type="evidence" value="ECO:0007669"/>
    <property type="project" value="UniProtKB-SubCell"/>
</dbReference>
<evidence type="ECO:0000256" key="8">
    <source>
        <dbReference type="ARBA" id="ARBA00023228"/>
    </source>
</evidence>
<comment type="similarity">
    <text evidence="3">Belongs to the WD repeat SEC13 family.</text>
</comment>
<evidence type="ECO:0000256" key="2">
    <source>
        <dbReference type="ARBA" id="ARBA00004371"/>
    </source>
</evidence>
<dbReference type="GO" id="GO:0031080">
    <property type="term" value="C:nuclear pore outer ring"/>
    <property type="evidence" value="ECO:0007669"/>
    <property type="project" value="TreeGrafter"/>
</dbReference>
<dbReference type="AlphaFoldDB" id="A0A914C3Z8"/>
<organism evidence="10 11">
    <name type="scientific">Acrobeloides nanus</name>
    <dbReference type="NCBI Taxonomy" id="290746"/>
    <lineage>
        <taxon>Eukaryota</taxon>
        <taxon>Metazoa</taxon>
        <taxon>Ecdysozoa</taxon>
        <taxon>Nematoda</taxon>
        <taxon>Chromadorea</taxon>
        <taxon>Rhabditida</taxon>
        <taxon>Tylenchina</taxon>
        <taxon>Cephalobomorpha</taxon>
        <taxon>Cephaloboidea</taxon>
        <taxon>Cephalobidae</taxon>
        <taxon>Acrobeloides</taxon>
    </lineage>
</organism>
<dbReference type="InterPro" id="IPR001680">
    <property type="entry name" value="WD40_rpt"/>
</dbReference>